<evidence type="ECO:0000313" key="2">
    <source>
        <dbReference type="EMBL" id="CAK0805402.1"/>
    </source>
</evidence>
<gene>
    <name evidence="2" type="ORF">PCOR1329_LOCUS11912</name>
</gene>
<sequence>MRSSGSMLRRLDFFNLPELGPPQISPIQAFSTASRVRAAPSTLASWRYVASRLDTVATETRSASHEPVELDEAPDTRLASGTRRRARDEIEVGRTRLQGHMFLPLVAREFKSSPLGAH</sequence>
<evidence type="ECO:0000313" key="3">
    <source>
        <dbReference type="Proteomes" id="UP001189429"/>
    </source>
</evidence>
<name>A0ABN9QJL4_9DINO</name>
<accession>A0ABN9QJL4</accession>
<protein>
    <submittedName>
        <fullName evidence="2">Uncharacterized protein</fullName>
    </submittedName>
</protein>
<keyword evidence="3" id="KW-1185">Reference proteome</keyword>
<proteinExistence type="predicted"/>
<dbReference type="Proteomes" id="UP001189429">
    <property type="component" value="Unassembled WGS sequence"/>
</dbReference>
<comment type="caution">
    <text evidence="2">The sequence shown here is derived from an EMBL/GenBank/DDBJ whole genome shotgun (WGS) entry which is preliminary data.</text>
</comment>
<feature type="region of interest" description="Disordered" evidence="1">
    <location>
        <begin position="60"/>
        <end position="91"/>
    </location>
</feature>
<evidence type="ECO:0000256" key="1">
    <source>
        <dbReference type="SAM" id="MobiDB-lite"/>
    </source>
</evidence>
<organism evidence="2 3">
    <name type="scientific">Prorocentrum cordatum</name>
    <dbReference type="NCBI Taxonomy" id="2364126"/>
    <lineage>
        <taxon>Eukaryota</taxon>
        <taxon>Sar</taxon>
        <taxon>Alveolata</taxon>
        <taxon>Dinophyceae</taxon>
        <taxon>Prorocentrales</taxon>
        <taxon>Prorocentraceae</taxon>
        <taxon>Prorocentrum</taxon>
    </lineage>
</organism>
<dbReference type="EMBL" id="CAUYUJ010003448">
    <property type="protein sequence ID" value="CAK0805402.1"/>
    <property type="molecule type" value="Genomic_DNA"/>
</dbReference>
<reference evidence="2" key="1">
    <citation type="submission" date="2023-10" db="EMBL/GenBank/DDBJ databases">
        <authorList>
            <person name="Chen Y."/>
            <person name="Shah S."/>
            <person name="Dougan E. K."/>
            <person name="Thang M."/>
            <person name="Chan C."/>
        </authorList>
    </citation>
    <scope>NUCLEOTIDE SEQUENCE [LARGE SCALE GENOMIC DNA]</scope>
</reference>